<dbReference type="InterPro" id="IPR017926">
    <property type="entry name" value="GATASE"/>
</dbReference>
<dbReference type="Gene3D" id="3.40.50.880">
    <property type="match status" value="1"/>
</dbReference>
<dbReference type="Pfam" id="PF00117">
    <property type="entry name" value="GATase"/>
    <property type="match status" value="1"/>
</dbReference>
<dbReference type="AlphaFoldDB" id="A0A1M7KDR2"/>
<keyword evidence="3" id="KW-1185">Reference proteome</keyword>
<proteinExistence type="predicted"/>
<name>A0A1M7KDR2_9RHOB</name>
<dbReference type="InterPro" id="IPR029062">
    <property type="entry name" value="Class_I_gatase-like"/>
</dbReference>
<dbReference type="PANTHER" id="PTHR42695:SF5">
    <property type="entry name" value="GLUTAMINE AMIDOTRANSFERASE YLR126C-RELATED"/>
    <property type="match status" value="1"/>
</dbReference>
<gene>
    <name evidence="2" type="ORF">SAMN05443432_11081</name>
</gene>
<organism evidence="2 3">
    <name type="scientific">Roseovarius litoreus</name>
    <dbReference type="NCBI Taxonomy" id="1155722"/>
    <lineage>
        <taxon>Bacteria</taxon>
        <taxon>Pseudomonadati</taxon>
        <taxon>Pseudomonadota</taxon>
        <taxon>Alphaproteobacteria</taxon>
        <taxon>Rhodobacterales</taxon>
        <taxon>Roseobacteraceae</taxon>
        <taxon>Roseovarius</taxon>
    </lineage>
</organism>
<evidence type="ECO:0000313" key="2">
    <source>
        <dbReference type="EMBL" id="SHM63164.1"/>
    </source>
</evidence>
<dbReference type="NCBIfam" id="NF005743">
    <property type="entry name" value="PRK07567.1"/>
    <property type="match status" value="1"/>
</dbReference>
<evidence type="ECO:0000259" key="1">
    <source>
        <dbReference type="Pfam" id="PF00117"/>
    </source>
</evidence>
<accession>A0A1M7KDR2</accession>
<feature type="domain" description="Glutamine amidotransferase" evidence="1">
    <location>
        <begin position="89"/>
        <end position="239"/>
    </location>
</feature>
<dbReference type="SUPFAM" id="SSF52317">
    <property type="entry name" value="Class I glutamine amidotransferase-like"/>
    <property type="match status" value="1"/>
</dbReference>
<reference evidence="2 3" key="1">
    <citation type="submission" date="2016-11" db="EMBL/GenBank/DDBJ databases">
        <authorList>
            <person name="Varghese N."/>
            <person name="Submissions S."/>
        </authorList>
    </citation>
    <scope>NUCLEOTIDE SEQUENCE [LARGE SCALE GENOMIC DNA]</scope>
    <source>
        <strain evidence="2 3">DSM 28249</strain>
    </source>
</reference>
<sequence>MQGILLPRSVKRMALAAPAVLTQAVKRATRQAPYADKTMPKPFLILQLRPEAEAADDEFAAILCKAGLTPDEAHRIRLDQQRLPSDLSLDDHAGVIVGGGPGCVSDAPEEKSPIEARIEADVLSLMPQITERDFPFLGCCYGIGILGKHLDGEVGKGRYGEPVGTSDCSLTDAGRADPLLADMPDRFQAFVGHKEALEALPEGCAHLVHSPACPFQMVRYGRHVYATQFHPEADAQGFETRIKIYRYRGYFPPDTAEDLIAMCRAAEVHAPERILRNFVKRYRADA</sequence>
<dbReference type="CDD" id="cd01741">
    <property type="entry name" value="GATase1_1"/>
    <property type="match status" value="1"/>
</dbReference>
<dbReference type="Proteomes" id="UP000322545">
    <property type="component" value="Unassembled WGS sequence"/>
</dbReference>
<protein>
    <submittedName>
        <fullName evidence="2">GMP synthase (Glutamine-hydrolysing)</fullName>
    </submittedName>
</protein>
<dbReference type="PROSITE" id="PS51273">
    <property type="entry name" value="GATASE_TYPE_1"/>
    <property type="match status" value="1"/>
</dbReference>
<dbReference type="GO" id="GO:0005829">
    <property type="term" value="C:cytosol"/>
    <property type="evidence" value="ECO:0007669"/>
    <property type="project" value="TreeGrafter"/>
</dbReference>
<evidence type="ECO:0000313" key="3">
    <source>
        <dbReference type="Proteomes" id="UP000322545"/>
    </source>
</evidence>
<dbReference type="EMBL" id="FRCB01000010">
    <property type="protein sequence ID" value="SHM63164.1"/>
    <property type="molecule type" value="Genomic_DNA"/>
</dbReference>
<dbReference type="PANTHER" id="PTHR42695">
    <property type="entry name" value="GLUTAMINE AMIDOTRANSFERASE YLR126C-RELATED"/>
    <property type="match status" value="1"/>
</dbReference>
<dbReference type="InterPro" id="IPR044992">
    <property type="entry name" value="ChyE-like"/>
</dbReference>